<dbReference type="AlphaFoldDB" id="A0A3N1PKI0"/>
<accession>A0A3N1PKI0</accession>
<reference evidence="1 2" key="1">
    <citation type="submission" date="2018-11" db="EMBL/GenBank/DDBJ databases">
        <title>Genomic Encyclopedia of Type Strains, Phase IV (KMG-IV): sequencing the most valuable type-strain genomes for metagenomic binning, comparative biology and taxonomic classification.</title>
        <authorList>
            <person name="Goeker M."/>
        </authorList>
    </citation>
    <scope>NUCLEOTIDE SEQUENCE [LARGE SCALE GENOMIC DNA]</scope>
    <source>
        <strain evidence="1 2">DSM 21945</strain>
    </source>
</reference>
<sequence length="127" mass="13489">MKKWAFLMALGLGACTSVPPEGVDARMHQWQGYSIGLDAAHALGGQLVNLLAVLAVGHDDRPALFQKAVNQVQPDALGGAGNKHGIGRHLAFSTVKVKLGSHTTCLAVLDHLMPSLLYSRCPLLLSR</sequence>
<protein>
    <recommendedName>
        <fullName evidence="3">Lipoprotein</fullName>
    </recommendedName>
</protein>
<name>A0A3N1PKI0_9GAMM</name>
<dbReference type="PROSITE" id="PS51257">
    <property type="entry name" value="PROKAR_LIPOPROTEIN"/>
    <property type="match status" value="1"/>
</dbReference>
<evidence type="ECO:0000313" key="2">
    <source>
        <dbReference type="Proteomes" id="UP000268033"/>
    </source>
</evidence>
<organism evidence="1 2">
    <name type="scientific">Gallaecimonas pentaromativorans</name>
    <dbReference type="NCBI Taxonomy" id="584787"/>
    <lineage>
        <taxon>Bacteria</taxon>
        <taxon>Pseudomonadati</taxon>
        <taxon>Pseudomonadota</taxon>
        <taxon>Gammaproteobacteria</taxon>
        <taxon>Enterobacterales</taxon>
        <taxon>Gallaecimonadaceae</taxon>
        <taxon>Gallaecimonas</taxon>
    </lineage>
</organism>
<keyword evidence="2" id="KW-1185">Reference proteome</keyword>
<gene>
    <name evidence="1" type="ORF">EDC28_10448</name>
</gene>
<dbReference type="EMBL" id="RJUL01000004">
    <property type="protein sequence ID" value="ROQ27400.1"/>
    <property type="molecule type" value="Genomic_DNA"/>
</dbReference>
<evidence type="ECO:0008006" key="3">
    <source>
        <dbReference type="Google" id="ProtNLM"/>
    </source>
</evidence>
<proteinExistence type="predicted"/>
<evidence type="ECO:0000313" key="1">
    <source>
        <dbReference type="EMBL" id="ROQ27400.1"/>
    </source>
</evidence>
<dbReference type="Proteomes" id="UP000268033">
    <property type="component" value="Unassembled WGS sequence"/>
</dbReference>
<comment type="caution">
    <text evidence="1">The sequence shown here is derived from an EMBL/GenBank/DDBJ whole genome shotgun (WGS) entry which is preliminary data.</text>
</comment>